<dbReference type="eggNOG" id="COG0438">
    <property type="taxonomic scope" value="Bacteria"/>
</dbReference>
<dbReference type="PANTHER" id="PTHR47779:SF1">
    <property type="entry name" value="SYNTHASE (CCG-9), PUTATIVE (AFU_ORTHOLOGUE AFUA_3G12100)-RELATED"/>
    <property type="match status" value="1"/>
</dbReference>
<evidence type="ECO:0000256" key="6">
    <source>
        <dbReference type="ARBA" id="ARBA00023277"/>
    </source>
</evidence>
<organism evidence="9 10">
    <name type="scientific">Acetomicrobium hydrogeniformans ATCC BAA-1850</name>
    <dbReference type="NCBI Taxonomy" id="592015"/>
    <lineage>
        <taxon>Bacteria</taxon>
        <taxon>Thermotogati</taxon>
        <taxon>Synergistota</taxon>
        <taxon>Synergistia</taxon>
        <taxon>Synergistales</taxon>
        <taxon>Acetomicrobiaceae</taxon>
        <taxon>Acetomicrobium</taxon>
    </lineage>
</organism>
<evidence type="ECO:0000259" key="7">
    <source>
        <dbReference type="Pfam" id="PF00534"/>
    </source>
</evidence>
<dbReference type="PANTHER" id="PTHR47779">
    <property type="entry name" value="SYNTHASE (CCG-9), PUTATIVE (AFU_ORTHOLOGUE AFUA_3G12100)-RELATED"/>
    <property type="match status" value="1"/>
</dbReference>
<evidence type="ECO:0000259" key="8">
    <source>
        <dbReference type="Pfam" id="PF21269"/>
    </source>
</evidence>
<comment type="similarity">
    <text evidence="1">Belongs to the glycosyltransferase group 1 family. Glycosyltransferase 4 subfamily.</text>
</comment>
<dbReference type="OrthoDB" id="9813638at2"/>
<gene>
    <name evidence="9" type="ORF">HMPREF1705_03978</name>
</gene>
<dbReference type="AlphaFoldDB" id="A0A0T5X8N9"/>
<dbReference type="InterPro" id="IPR001296">
    <property type="entry name" value="Glyco_trans_1"/>
</dbReference>
<protein>
    <submittedName>
        <fullName evidence="9">Glycosyltransferase, group 1 family protein</fullName>
    </submittedName>
</protein>
<dbReference type="Gene3D" id="3.40.50.2000">
    <property type="entry name" value="Glycogen Phosphorylase B"/>
    <property type="match status" value="2"/>
</dbReference>
<dbReference type="Pfam" id="PF21269">
    <property type="entry name" value="TreT_GT1"/>
    <property type="match status" value="1"/>
</dbReference>
<evidence type="ECO:0000313" key="10">
    <source>
        <dbReference type="Proteomes" id="UP000005273"/>
    </source>
</evidence>
<keyword evidence="6" id="KW-0119">Carbohydrate metabolism</keyword>
<dbReference type="Pfam" id="PF00534">
    <property type="entry name" value="Glycos_transf_1"/>
    <property type="match status" value="1"/>
</dbReference>
<dbReference type="GO" id="GO:0016757">
    <property type="term" value="F:glycosyltransferase activity"/>
    <property type="evidence" value="ECO:0007669"/>
    <property type="project" value="UniProtKB-KW"/>
</dbReference>
<evidence type="ECO:0000256" key="4">
    <source>
        <dbReference type="ARBA" id="ARBA00022676"/>
    </source>
</evidence>
<evidence type="ECO:0000313" key="9">
    <source>
        <dbReference type="EMBL" id="KRT34735.1"/>
    </source>
</evidence>
<keyword evidence="4" id="KW-0328">Glycosyltransferase</keyword>
<comment type="subunit">
    <text evidence="2">Homodimer.</text>
</comment>
<accession>A0A0T5X8N9</accession>
<dbReference type="SUPFAM" id="SSF53756">
    <property type="entry name" value="UDP-Glycosyltransferase/glycogen phosphorylase"/>
    <property type="match status" value="1"/>
</dbReference>
<sequence>MITLTTNIKEYSSIVGQDIIDELYLLAGKLEGKVIRNINSTKVGGGVAEILNRMISLLEQLSVDARWDTIKGDENFFNITKKMHNALHGVDVEISLEEFMYFLEINRKNAKEMDFTGDIFFIHDPQPIVLVELKESLGNKWVWRCHVDFTTPKEEVMAFLKLYIEKYDSAVFSAPAFARKLRVPQVLISPSIDPLSDKNKDLSQEEIDSVLEKFGIDKSRPIVTQISRFDYLKDPIGVIEVYKRVKRHLDCQLVLAGGGATDDPEGVKVLEEVKNAAADDPDIFVLLLPPKSDVEINALQRASSVILQKSLKEGFGLTVAEALWKEKPVIASAVGGIPLQIAHKHSGILTYSIDGTVHYLKQLLYEPEYAKGLAQNGKEHIKNNFLITRHIKDYLLLFLSLYNGGDILELNSCIH</sequence>
<feature type="domain" description="Trehalose synthase N-terminal" evidence="8">
    <location>
        <begin position="37"/>
        <end position="178"/>
    </location>
</feature>
<evidence type="ECO:0000256" key="2">
    <source>
        <dbReference type="ARBA" id="ARBA00011738"/>
    </source>
</evidence>
<proteinExistence type="inferred from homology"/>
<dbReference type="InterPro" id="IPR049438">
    <property type="entry name" value="TreT_GT1"/>
</dbReference>
<comment type="caution">
    <text evidence="9">The sequence shown here is derived from an EMBL/GenBank/DDBJ whole genome shotgun (WGS) entry which is preliminary data.</text>
</comment>
<reference evidence="10" key="1">
    <citation type="submission" date="2012-09" db="EMBL/GenBank/DDBJ databases">
        <authorList>
            <person name="Weinstock G."/>
            <person name="Sodergren E."/>
            <person name="Clifton S."/>
            <person name="Fulton L."/>
            <person name="Fulton B."/>
            <person name="Courtney L."/>
            <person name="Fronick C."/>
            <person name="Harrison M."/>
            <person name="Strong C."/>
            <person name="Farmer C."/>
            <person name="Delehaunty K."/>
            <person name="Markovic C."/>
            <person name="Hall O."/>
            <person name="Minx P."/>
            <person name="Tomlinson C."/>
            <person name="Mitreva M."/>
            <person name="Nelson J."/>
            <person name="Hou S."/>
            <person name="Wollam A."/>
            <person name="Pepin K.H."/>
            <person name="Johnson M."/>
            <person name="Bhonagiri V."/>
            <person name="Nash W.E."/>
            <person name="Suruliraj S."/>
            <person name="Warren W."/>
            <person name="Chinwalla A."/>
            <person name="Mardis E.R."/>
            <person name="Wilson R.K."/>
        </authorList>
    </citation>
    <scope>NUCLEOTIDE SEQUENCE [LARGE SCALE GENOMIC DNA]</scope>
    <source>
        <strain evidence="10">OS1</strain>
    </source>
</reference>
<dbReference type="RefSeq" id="WP_009200391.1">
    <property type="nucleotide sequence ID" value="NZ_ACJX03000001.1"/>
</dbReference>
<dbReference type="STRING" id="592015.HMPREF1705_03978"/>
<evidence type="ECO:0000256" key="1">
    <source>
        <dbReference type="ARBA" id="ARBA00009481"/>
    </source>
</evidence>
<keyword evidence="10" id="KW-1185">Reference proteome</keyword>
<dbReference type="EMBL" id="ACJX03000001">
    <property type="protein sequence ID" value="KRT34735.1"/>
    <property type="molecule type" value="Genomic_DNA"/>
</dbReference>
<keyword evidence="5 9" id="KW-0808">Transferase</keyword>
<dbReference type="InterPro" id="IPR052078">
    <property type="entry name" value="Trehalose_Metab_GTase"/>
</dbReference>
<dbReference type="Proteomes" id="UP000005273">
    <property type="component" value="Unassembled WGS sequence"/>
</dbReference>
<feature type="domain" description="Glycosyl transferase family 1" evidence="7">
    <location>
        <begin position="212"/>
        <end position="379"/>
    </location>
</feature>
<name>A0A0T5X8N9_9BACT</name>
<evidence type="ECO:0000256" key="5">
    <source>
        <dbReference type="ARBA" id="ARBA00022679"/>
    </source>
</evidence>
<evidence type="ECO:0000256" key="3">
    <source>
        <dbReference type="ARBA" id="ARBA00022526"/>
    </source>
</evidence>
<keyword evidence="3" id="KW-0313">Glucose metabolism</keyword>
<dbReference type="GO" id="GO:0006006">
    <property type="term" value="P:glucose metabolic process"/>
    <property type="evidence" value="ECO:0007669"/>
    <property type="project" value="UniProtKB-KW"/>
</dbReference>